<proteinExistence type="predicted"/>
<feature type="domain" description="MATH" evidence="3">
    <location>
        <begin position="351"/>
        <end position="469"/>
    </location>
</feature>
<feature type="transmembrane region" description="Helical" evidence="1">
    <location>
        <begin position="210"/>
        <end position="234"/>
    </location>
</feature>
<dbReference type="PANTHER" id="PTHR24413">
    <property type="entry name" value="SPECKLE-TYPE POZ PROTEIN"/>
    <property type="match status" value="1"/>
</dbReference>
<dbReference type="CDD" id="cd00121">
    <property type="entry name" value="MATH"/>
    <property type="match status" value="1"/>
</dbReference>
<organism evidence="4 5">
    <name type="scientific">Panagrellus redivivus</name>
    <name type="common">Microworm</name>
    <dbReference type="NCBI Taxonomy" id="6233"/>
    <lineage>
        <taxon>Eukaryota</taxon>
        <taxon>Metazoa</taxon>
        <taxon>Ecdysozoa</taxon>
        <taxon>Nematoda</taxon>
        <taxon>Chromadorea</taxon>
        <taxon>Rhabditida</taxon>
        <taxon>Tylenchina</taxon>
        <taxon>Panagrolaimomorpha</taxon>
        <taxon>Panagrolaimoidea</taxon>
        <taxon>Panagrolaimidae</taxon>
        <taxon>Panagrellus</taxon>
    </lineage>
</organism>
<dbReference type="InterPro" id="IPR000210">
    <property type="entry name" value="BTB/POZ_dom"/>
</dbReference>
<dbReference type="Pfam" id="PF22486">
    <property type="entry name" value="MATH_2"/>
    <property type="match status" value="1"/>
</dbReference>
<protein>
    <submittedName>
        <fullName evidence="5">MATH domain-containing protein</fullName>
    </submittedName>
</protein>
<accession>A0A7E4ZSM6</accession>
<dbReference type="InterPro" id="IPR019422">
    <property type="entry name" value="7TM_GPCR_serpentine_rcpt_Srh"/>
</dbReference>
<evidence type="ECO:0000256" key="1">
    <source>
        <dbReference type="SAM" id="Phobius"/>
    </source>
</evidence>
<feature type="transmembrane region" description="Helical" evidence="1">
    <location>
        <begin position="58"/>
        <end position="80"/>
    </location>
</feature>
<keyword evidence="1" id="KW-1133">Transmembrane helix</keyword>
<dbReference type="InterPro" id="IPR008974">
    <property type="entry name" value="TRAF-like"/>
</dbReference>
<dbReference type="Gene3D" id="1.25.40.420">
    <property type="match status" value="1"/>
</dbReference>
<dbReference type="WBParaSite" id="Pan_g14781.t1">
    <property type="protein sequence ID" value="Pan_g14781.t1"/>
    <property type="gene ID" value="Pan_g14781"/>
</dbReference>
<dbReference type="SMART" id="SM00225">
    <property type="entry name" value="BTB"/>
    <property type="match status" value="1"/>
</dbReference>
<keyword evidence="1" id="KW-0472">Membrane</keyword>
<feature type="transmembrane region" description="Helical" evidence="1">
    <location>
        <begin position="24"/>
        <end position="46"/>
    </location>
</feature>
<feature type="domain" description="BTB" evidence="2">
    <location>
        <begin position="501"/>
        <end position="568"/>
    </location>
</feature>
<keyword evidence="4" id="KW-1185">Reference proteome</keyword>
<keyword evidence="1" id="KW-0812">Transmembrane</keyword>
<sequence>MYYKHFENITLDDIIHPNIAVTAQIFYCIITPINTVLIAVFSYIILKKSPPAMNLYKHILIVKLLACYSHNIINFLWQPIPLYPLRAMYCIGFVCDGPVINVIMTVCFLSVVSFIVYIALFQLLFQCVNTSLIENELLKRMFLDKRSIYVSLLTSLFSSLGFDFAIFILSVHENMDAAFVADIPALGPFVDATPSFDGLHPDYDSNLMTAFLGIILLFIAGTMTGATILFIAFVRHMRKIKKTITPSTYEGFCMMFKSMVAQLVLFLFFLVIPNALSNGQLAFEGLWTSYITPLLFPFGHTNIISCNFNSQFELFSLELGLAVSVSSFHYRSHQLFPYLSTMLQVEEGLAYNDLKSVILEEADLKRKGVGQFLNSPKFDVPNSDGLKWWIRVYPAGNATASHDHISVYLYVNKPVKCNIRFLIDDSSIQESGSHEFTDPPIGWGWSQYASHENLRPLFRDGKLKITGIVEFDVATQCRFQQASQPSSSVPLIYQLFRHVTTDVELVVGSDRVPAHRGFLSLISPVFHAMFSHDIVESKLDKVEIVDFDFATVKSVIDYCYGHELQNPSVEATVNILRFGDKYIITAAIEELEKLPSLIPSTVNFCQIIRYAFDCNRDTLLAECCSFFKGHKDEIKDLSEFADLPPTLVVDLLKKAFDLKTDFNVLTHAHKHGIGFVVDHLEEPFIKSMTIDNFCSAVTFAWECSRDNLKQVCAAFFINNREKVTDSEDFINLPPETVCEVLKAAHALKRVGV</sequence>
<dbReference type="Gene3D" id="2.60.210.10">
    <property type="entry name" value="Apoptosis, Tumor Necrosis Factor Receptor Associated Protein 2, Chain A"/>
    <property type="match status" value="1"/>
</dbReference>
<name>A0A7E4ZSM6_PANRE</name>
<dbReference type="InterPro" id="IPR011333">
    <property type="entry name" value="SKP1/BTB/POZ_sf"/>
</dbReference>
<dbReference type="CDD" id="cd14733">
    <property type="entry name" value="BACK"/>
    <property type="match status" value="1"/>
</dbReference>
<reference evidence="5" key="2">
    <citation type="submission" date="2020-10" db="UniProtKB">
        <authorList>
            <consortium name="WormBaseParasite"/>
        </authorList>
    </citation>
    <scope>IDENTIFICATION</scope>
</reference>
<evidence type="ECO:0000259" key="2">
    <source>
        <dbReference type="PROSITE" id="PS50097"/>
    </source>
</evidence>
<evidence type="ECO:0000313" key="5">
    <source>
        <dbReference type="WBParaSite" id="Pan_g14781.t1"/>
    </source>
</evidence>
<dbReference type="GO" id="GO:0030163">
    <property type="term" value="P:protein catabolic process"/>
    <property type="evidence" value="ECO:0007669"/>
    <property type="project" value="UniProtKB-ARBA"/>
</dbReference>
<dbReference type="SUPFAM" id="SSF49599">
    <property type="entry name" value="TRAF domain-like"/>
    <property type="match status" value="1"/>
</dbReference>
<feature type="transmembrane region" description="Helical" evidence="1">
    <location>
        <begin position="146"/>
        <end position="169"/>
    </location>
</feature>
<dbReference type="InterPro" id="IPR002083">
    <property type="entry name" value="MATH/TRAF_dom"/>
</dbReference>
<dbReference type="Gene3D" id="3.30.710.10">
    <property type="entry name" value="Potassium Channel Kv1.1, Chain A"/>
    <property type="match status" value="1"/>
</dbReference>
<feature type="transmembrane region" description="Helical" evidence="1">
    <location>
        <begin position="255"/>
        <end position="276"/>
    </location>
</feature>
<dbReference type="Proteomes" id="UP000492821">
    <property type="component" value="Unassembled WGS sequence"/>
</dbReference>
<dbReference type="SUPFAM" id="SSF54695">
    <property type="entry name" value="POZ domain"/>
    <property type="match status" value="1"/>
</dbReference>
<evidence type="ECO:0000259" key="3">
    <source>
        <dbReference type="PROSITE" id="PS50144"/>
    </source>
</evidence>
<dbReference type="PROSITE" id="PS50097">
    <property type="entry name" value="BTB"/>
    <property type="match status" value="1"/>
</dbReference>
<dbReference type="PROSITE" id="PS50144">
    <property type="entry name" value="MATH"/>
    <property type="match status" value="1"/>
</dbReference>
<feature type="transmembrane region" description="Helical" evidence="1">
    <location>
        <begin position="100"/>
        <end position="125"/>
    </location>
</feature>
<dbReference type="AlphaFoldDB" id="A0A7E4ZSM6"/>
<evidence type="ECO:0000313" key="4">
    <source>
        <dbReference type="Proteomes" id="UP000492821"/>
    </source>
</evidence>
<dbReference type="Pfam" id="PF10318">
    <property type="entry name" value="7TM_GPCR_Srh"/>
    <property type="match status" value="1"/>
</dbReference>
<dbReference type="CDD" id="cd18186">
    <property type="entry name" value="BTB_POZ_ZBTB_KLHL-like"/>
    <property type="match status" value="1"/>
</dbReference>
<dbReference type="Pfam" id="PF00651">
    <property type="entry name" value="BTB"/>
    <property type="match status" value="1"/>
</dbReference>
<reference evidence="4" key="1">
    <citation type="journal article" date="2013" name="Genetics">
        <title>The draft genome and transcriptome of Panagrellus redivivus are shaped by the harsh demands of a free-living lifestyle.</title>
        <authorList>
            <person name="Srinivasan J."/>
            <person name="Dillman A.R."/>
            <person name="Macchietto M.G."/>
            <person name="Heikkinen L."/>
            <person name="Lakso M."/>
            <person name="Fracchia K.M."/>
            <person name="Antoshechkin I."/>
            <person name="Mortazavi A."/>
            <person name="Wong G."/>
            <person name="Sternberg P.W."/>
        </authorList>
    </citation>
    <scope>NUCLEOTIDE SEQUENCE [LARGE SCALE GENOMIC DNA]</scope>
    <source>
        <strain evidence="4">MT8872</strain>
    </source>
</reference>